<evidence type="ECO:0000313" key="3">
    <source>
        <dbReference type="Proteomes" id="UP001151081"/>
    </source>
</evidence>
<dbReference type="InterPro" id="IPR007934">
    <property type="entry name" value="AbfB_ABD"/>
</dbReference>
<dbReference type="CDD" id="cd23399">
    <property type="entry name" value="beta-trefoil_ABD_ABFB"/>
    <property type="match status" value="1"/>
</dbReference>
<gene>
    <name evidence="2" type="ORF">KEG57_54525</name>
</gene>
<dbReference type="SUPFAM" id="SSF110221">
    <property type="entry name" value="AbfB domain"/>
    <property type="match status" value="1"/>
</dbReference>
<reference evidence="2 3" key="1">
    <citation type="submission" date="2021-04" db="EMBL/GenBank/DDBJ databases">
        <title>Genome analysis of Polyangium sp.</title>
        <authorList>
            <person name="Li Y."/>
            <person name="Wang J."/>
        </authorList>
    </citation>
    <scope>NUCLEOTIDE SEQUENCE [LARGE SCALE GENOMIC DNA]</scope>
    <source>
        <strain evidence="2 3">SDU14</strain>
    </source>
</reference>
<comment type="caution">
    <text evidence="2">The sequence shown here is derived from an EMBL/GenBank/DDBJ whole genome shotgun (WGS) entry which is preliminary data.</text>
</comment>
<feature type="domain" description="Alpha-L-arabinofuranosidase B arabinose-binding" evidence="1">
    <location>
        <begin position="47"/>
        <end position="179"/>
    </location>
</feature>
<dbReference type="Pfam" id="PF05270">
    <property type="entry name" value="AbfB"/>
    <property type="match status" value="1"/>
</dbReference>
<keyword evidence="3" id="KW-1185">Reference proteome</keyword>
<organism evidence="2 3">
    <name type="scientific">Polyangium jinanense</name>
    <dbReference type="NCBI Taxonomy" id="2829994"/>
    <lineage>
        <taxon>Bacteria</taxon>
        <taxon>Pseudomonadati</taxon>
        <taxon>Myxococcota</taxon>
        <taxon>Polyangia</taxon>
        <taxon>Polyangiales</taxon>
        <taxon>Polyangiaceae</taxon>
        <taxon>Polyangium</taxon>
    </lineage>
</organism>
<dbReference type="AlphaFoldDB" id="A0A9X4B0X3"/>
<evidence type="ECO:0000313" key="2">
    <source>
        <dbReference type="EMBL" id="MDC3989587.1"/>
    </source>
</evidence>
<accession>A0A9X4B0X3</accession>
<evidence type="ECO:0000259" key="1">
    <source>
        <dbReference type="Pfam" id="PF05270"/>
    </source>
</evidence>
<proteinExistence type="predicted"/>
<dbReference type="GO" id="GO:0046373">
    <property type="term" value="P:L-arabinose metabolic process"/>
    <property type="evidence" value="ECO:0007669"/>
    <property type="project" value="InterPro"/>
</dbReference>
<dbReference type="Proteomes" id="UP001151081">
    <property type="component" value="Unassembled WGS sequence"/>
</dbReference>
<dbReference type="Gene3D" id="2.80.10.50">
    <property type="match status" value="1"/>
</dbReference>
<dbReference type="RefSeq" id="WP_272428803.1">
    <property type="nucleotide sequence ID" value="NZ_JAGTJJ010000126.1"/>
</dbReference>
<dbReference type="InterPro" id="IPR036195">
    <property type="entry name" value="AbfB_ABD_sf"/>
</dbReference>
<dbReference type="GO" id="GO:0046556">
    <property type="term" value="F:alpha-L-arabinofuranosidase activity"/>
    <property type="evidence" value="ECO:0007669"/>
    <property type="project" value="InterPro"/>
</dbReference>
<name>A0A9X4B0X3_9BACT</name>
<protein>
    <submittedName>
        <fullName evidence="2">AbfB domain-containing protein</fullName>
    </submittedName>
</protein>
<dbReference type="EMBL" id="JAGTJJ010000126">
    <property type="protein sequence ID" value="MDC3989587.1"/>
    <property type="molecule type" value="Genomic_DNA"/>
</dbReference>
<sequence>MVQLCDFVVAGFAVQCALIAGCGASASQVEEDVGESEATIETGDFVSIESYNLRGYYLRHRNYLGELTTISSGLDRADATFRLVPGLANTACYSFESSNFPGYYLRHQDFRIKLHPYAGDSLYRNDATFCMRPSIQPGVGTPWVSFESYNLPGYYLRHANYHFFIGNQGGPFREDATFQLVDPL</sequence>